<evidence type="ECO:0000256" key="5">
    <source>
        <dbReference type="ARBA" id="ARBA00022617"/>
    </source>
</evidence>
<dbReference type="Gene3D" id="1.10.420.10">
    <property type="entry name" value="Peroxidase, domain 2"/>
    <property type="match status" value="1"/>
</dbReference>
<evidence type="ECO:0000256" key="7">
    <source>
        <dbReference type="ARBA" id="ARBA00023002"/>
    </source>
</evidence>
<comment type="cofactor">
    <cofactor evidence="9">
        <name>Ca(2+)</name>
        <dbReference type="ChEBI" id="CHEBI:29108"/>
    </cofactor>
    <text evidence="9">Binds 2 calcium ions per subunit.</text>
</comment>
<evidence type="ECO:0000256" key="1">
    <source>
        <dbReference type="ARBA" id="ARBA00000189"/>
    </source>
</evidence>
<feature type="domain" description="Plant heme peroxidase family profile" evidence="11">
    <location>
        <begin position="13"/>
        <end position="89"/>
    </location>
</feature>
<dbReference type="GO" id="GO:0046872">
    <property type="term" value="F:metal ion binding"/>
    <property type="evidence" value="ECO:0007669"/>
    <property type="project" value="UniProtKB-KW"/>
</dbReference>
<dbReference type="PROSITE" id="PS00435">
    <property type="entry name" value="PEROXIDASE_1"/>
    <property type="match status" value="1"/>
</dbReference>
<proteinExistence type="inferred from homology"/>
<comment type="similarity">
    <text evidence="2">Belongs to the peroxidase family. Ascorbate peroxidase subfamily.</text>
</comment>
<dbReference type="InterPro" id="IPR000823">
    <property type="entry name" value="Peroxidase_pln"/>
</dbReference>
<dbReference type="GO" id="GO:0140825">
    <property type="term" value="F:lactoperoxidase activity"/>
    <property type="evidence" value="ECO:0007669"/>
    <property type="project" value="UniProtKB-EC"/>
</dbReference>
<evidence type="ECO:0000313" key="13">
    <source>
        <dbReference type="Proteomes" id="UP000288805"/>
    </source>
</evidence>
<comment type="cofactor">
    <cofactor evidence="9">
        <name>heme b</name>
        <dbReference type="ChEBI" id="CHEBI:60344"/>
    </cofactor>
    <text evidence="9">Binds 1 heme b (iron(II)-protoporphyrin IX) group per subunit.</text>
</comment>
<evidence type="ECO:0000256" key="9">
    <source>
        <dbReference type="PIRSR" id="PIRSR600823-3"/>
    </source>
</evidence>
<dbReference type="SUPFAM" id="SSF48113">
    <property type="entry name" value="Heme-dependent peroxidases"/>
    <property type="match status" value="1"/>
</dbReference>
<dbReference type="PROSITE" id="PS50873">
    <property type="entry name" value="PEROXIDASE_4"/>
    <property type="match status" value="1"/>
</dbReference>
<keyword evidence="5" id="KW-0349">Heme</keyword>
<accession>A0A438GRR6</accession>
<comment type="catalytic activity">
    <reaction evidence="1">
        <text>2 a phenolic donor + H2O2 = 2 a phenolic radical donor + 2 H2O</text>
        <dbReference type="Rhea" id="RHEA:56136"/>
        <dbReference type="ChEBI" id="CHEBI:15377"/>
        <dbReference type="ChEBI" id="CHEBI:16240"/>
        <dbReference type="ChEBI" id="CHEBI:139520"/>
        <dbReference type="ChEBI" id="CHEBI:139521"/>
        <dbReference type="EC" id="1.11.1.7"/>
    </reaction>
</comment>
<dbReference type="EC" id="1.11.1.7" evidence="3"/>
<gene>
    <name evidence="12" type="primary">poxN1_10</name>
    <name evidence="12" type="ORF">CK203_054586</name>
</gene>
<evidence type="ECO:0000256" key="2">
    <source>
        <dbReference type="ARBA" id="ARBA00006873"/>
    </source>
</evidence>
<keyword evidence="10" id="KW-1015">Disulfide bond</keyword>
<dbReference type="Proteomes" id="UP000288805">
    <property type="component" value="Unassembled WGS sequence"/>
</dbReference>
<dbReference type="GO" id="GO:0020037">
    <property type="term" value="F:heme binding"/>
    <property type="evidence" value="ECO:0007669"/>
    <property type="project" value="InterPro"/>
</dbReference>
<evidence type="ECO:0000313" key="12">
    <source>
        <dbReference type="EMBL" id="RVW74906.1"/>
    </source>
</evidence>
<dbReference type="AlphaFoldDB" id="A0A438GRR6"/>
<evidence type="ECO:0000256" key="8">
    <source>
        <dbReference type="ARBA" id="ARBA00023004"/>
    </source>
</evidence>
<dbReference type="InterPro" id="IPR002016">
    <property type="entry name" value="Haem_peroxidase"/>
</dbReference>
<keyword evidence="6 9" id="KW-0479">Metal-binding</keyword>
<evidence type="ECO:0000256" key="6">
    <source>
        <dbReference type="ARBA" id="ARBA00022723"/>
    </source>
</evidence>
<dbReference type="PANTHER" id="PTHR31517:SF84">
    <property type="entry name" value="PEROXIDASE"/>
    <property type="match status" value="1"/>
</dbReference>
<name>A0A438GRR6_VITVI</name>
<organism evidence="12 13">
    <name type="scientific">Vitis vinifera</name>
    <name type="common">Grape</name>
    <dbReference type="NCBI Taxonomy" id="29760"/>
    <lineage>
        <taxon>Eukaryota</taxon>
        <taxon>Viridiplantae</taxon>
        <taxon>Streptophyta</taxon>
        <taxon>Embryophyta</taxon>
        <taxon>Tracheophyta</taxon>
        <taxon>Spermatophyta</taxon>
        <taxon>Magnoliopsida</taxon>
        <taxon>eudicotyledons</taxon>
        <taxon>Gunneridae</taxon>
        <taxon>Pentapetalae</taxon>
        <taxon>rosids</taxon>
        <taxon>Vitales</taxon>
        <taxon>Vitaceae</taxon>
        <taxon>Viteae</taxon>
        <taxon>Vitis</taxon>
    </lineage>
</organism>
<evidence type="ECO:0000256" key="4">
    <source>
        <dbReference type="ARBA" id="ARBA00022559"/>
    </source>
</evidence>
<dbReference type="EMBL" id="QGNW01000361">
    <property type="protein sequence ID" value="RVW74906.1"/>
    <property type="molecule type" value="Genomic_DNA"/>
</dbReference>
<dbReference type="InterPro" id="IPR010255">
    <property type="entry name" value="Haem_peroxidase_sf"/>
</dbReference>
<keyword evidence="4 12" id="KW-0575">Peroxidase</keyword>
<keyword evidence="7" id="KW-0560">Oxidoreductase</keyword>
<dbReference type="GO" id="GO:0006979">
    <property type="term" value="P:response to oxidative stress"/>
    <property type="evidence" value="ECO:0007669"/>
    <property type="project" value="InterPro"/>
</dbReference>
<protein>
    <recommendedName>
        <fullName evidence="3">peroxidase</fullName>
        <ecNumber evidence="3">1.11.1.7</ecNumber>
    </recommendedName>
</protein>
<keyword evidence="9" id="KW-0106">Calcium</keyword>
<feature type="binding site" description="axial binding residue" evidence="9">
    <location>
        <position position="31"/>
    </location>
    <ligand>
        <name>heme b</name>
        <dbReference type="ChEBI" id="CHEBI:60344"/>
    </ligand>
    <ligandPart>
        <name>Fe</name>
        <dbReference type="ChEBI" id="CHEBI:18248"/>
    </ligandPart>
</feature>
<dbReference type="Pfam" id="PF00141">
    <property type="entry name" value="peroxidase"/>
    <property type="match status" value="1"/>
</dbReference>
<feature type="disulfide bond" evidence="10">
    <location>
        <begin position="38"/>
        <end position="72"/>
    </location>
</feature>
<feature type="binding site" evidence="9">
    <location>
        <position position="32"/>
    </location>
    <ligand>
        <name>Ca(2+)</name>
        <dbReference type="ChEBI" id="CHEBI:29108"/>
        <label>2</label>
    </ligand>
</feature>
<comment type="caution">
    <text evidence="12">The sequence shown here is derived from an EMBL/GenBank/DDBJ whole genome shotgun (WGS) entry which is preliminary data.</text>
</comment>
<feature type="binding site" evidence="9">
    <location>
        <position position="85"/>
    </location>
    <ligand>
        <name>Ca(2+)</name>
        <dbReference type="ChEBI" id="CHEBI:29108"/>
        <label>2</label>
    </ligand>
</feature>
<reference evidence="12 13" key="1">
    <citation type="journal article" date="2018" name="PLoS Genet.">
        <title>Population sequencing reveals clonal diversity and ancestral inbreeding in the grapevine cultivar Chardonnay.</title>
        <authorList>
            <person name="Roach M.J."/>
            <person name="Johnson D.L."/>
            <person name="Bohlmann J."/>
            <person name="van Vuuren H.J."/>
            <person name="Jones S.J."/>
            <person name="Pretorius I.S."/>
            <person name="Schmidt S.A."/>
            <person name="Borneman A.R."/>
        </authorList>
    </citation>
    <scope>NUCLEOTIDE SEQUENCE [LARGE SCALE GENOMIC DNA]</scope>
    <source>
        <strain evidence="13">cv. Chardonnay</strain>
        <tissue evidence="12">Leaf</tissue>
    </source>
</reference>
<evidence type="ECO:0000256" key="10">
    <source>
        <dbReference type="PIRSR" id="PIRSR600823-5"/>
    </source>
</evidence>
<evidence type="ECO:0000259" key="11">
    <source>
        <dbReference type="PROSITE" id="PS50873"/>
    </source>
</evidence>
<dbReference type="InterPro" id="IPR019793">
    <property type="entry name" value="Peroxidases_heam-ligand_BS"/>
</dbReference>
<keyword evidence="8 9" id="KW-0408">Iron</keyword>
<sequence>MTLAACDAIPLLRFVDKGLNDQDLVSLVGSHTIGTSVCQFFKDRLYNFNTTTGNGVDPSIDPAFIPQLQALCPQNGDASWRVALDTSTPTPSTPLS</sequence>
<evidence type="ECO:0000256" key="3">
    <source>
        <dbReference type="ARBA" id="ARBA00012313"/>
    </source>
</evidence>
<dbReference type="PANTHER" id="PTHR31517">
    <property type="match status" value="1"/>
</dbReference>
<feature type="binding site" evidence="9">
    <location>
        <position position="88"/>
    </location>
    <ligand>
        <name>Ca(2+)</name>
        <dbReference type="ChEBI" id="CHEBI:29108"/>
        <label>2</label>
    </ligand>
</feature>